<feature type="compositionally biased region" description="Basic and acidic residues" evidence="1">
    <location>
        <begin position="438"/>
        <end position="456"/>
    </location>
</feature>
<keyword evidence="3" id="KW-1185">Reference proteome</keyword>
<dbReference type="AlphaFoldDB" id="A0A914HXP0"/>
<evidence type="ECO:0000256" key="1">
    <source>
        <dbReference type="SAM" id="MobiDB-lite"/>
    </source>
</evidence>
<feature type="region of interest" description="Disordered" evidence="1">
    <location>
        <begin position="850"/>
        <end position="874"/>
    </location>
</feature>
<dbReference type="Proteomes" id="UP000887572">
    <property type="component" value="Unplaced"/>
</dbReference>
<organism evidence="3 4">
    <name type="scientific">Globodera rostochiensis</name>
    <name type="common">Golden nematode worm</name>
    <name type="synonym">Heterodera rostochiensis</name>
    <dbReference type="NCBI Taxonomy" id="31243"/>
    <lineage>
        <taxon>Eukaryota</taxon>
        <taxon>Metazoa</taxon>
        <taxon>Ecdysozoa</taxon>
        <taxon>Nematoda</taxon>
        <taxon>Chromadorea</taxon>
        <taxon>Rhabditida</taxon>
        <taxon>Tylenchina</taxon>
        <taxon>Tylenchomorpha</taxon>
        <taxon>Tylenchoidea</taxon>
        <taxon>Heteroderidae</taxon>
        <taxon>Heteroderinae</taxon>
        <taxon>Globodera</taxon>
    </lineage>
</organism>
<protein>
    <submittedName>
        <fullName evidence="4">Uncharacterized protein</fullName>
    </submittedName>
</protein>
<feature type="region of interest" description="Disordered" evidence="1">
    <location>
        <begin position="725"/>
        <end position="819"/>
    </location>
</feature>
<feature type="signal peptide" evidence="2">
    <location>
        <begin position="1"/>
        <end position="19"/>
    </location>
</feature>
<feature type="region of interest" description="Disordered" evidence="1">
    <location>
        <begin position="631"/>
        <end position="656"/>
    </location>
</feature>
<evidence type="ECO:0000313" key="3">
    <source>
        <dbReference type="Proteomes" id="UP000887572"/>
    </source>
</evidence>
<feature type="compositionally biased region" description="Polar residues" evidence="1">
    <location>
        <begin position="801"/>
        <end position="816"/>
    </location>
</feature>
<feature type="compositionally biased region" description="Low complexity" evidence="1">
    <location>
        <begin position="731"/>
        <end position="770"/>
    </location>
</feature>
<evidence type="ECO:0000313" key="4">
    <source>
        <dbReference type="WBParaSite" id="Gr19_v10_g5080.t1"/>
    </source>
</evidence>
<feature type="region of interest" description="Disordered" evidence="1">
    <location>
        <begin position="436"/>
        <end position="475"/>
    </location>
</feature>
<evidence type="ECO:0000256" key="2">
    <source>
        <dbReference type="SAM" id="SignalP"/>
    </source>
</evidence>
<feature type="compositionally biased region" description="Pro residues" evidence="1">
    <location>
        <begin position="856"/>
        <end position="874"/>
    </location>
</feature>
<feature type="compositionally biased region" description="Polar residues" evidence="1">
    <location>
        <begin position="181"/>
        <end position="194"/>
    </location>
</feature>
<accession>A0A914HXP0</accession>
<name>A0A914HXP0_GLORO</name>
<feature type="region of interest" description="Disordered" evidence="1">
    <location>
        <begin position="231"/>
        <end position="268"/>
    </location>
</feature>
<feature type="compositionally biased region" description="Basic and acidic residues" evidence="1">
    <location>
        <begin position="786"/>
        <end position="795"/>
    </location>
</feature>
<dbReference type="WBParaSite" id="Gr19_v10_g5080.t1">
    <property type="protein sequence ID" value="Gr19_v10_g5080.t1"/>
    <property type="gene ID" value="Gr19_v10_g5080"/>
</dbReference>
<feature type="region of interest" description="Disordered" evidence="1">
    <location>
        <begin position="171"/>
        <end position="217"/>
    </location>
</feature>
<feature type="compositionally biased region" description="Polar residues" evidence="1">
    <location>
        <begin position="631"/>
        <end position="642"/>
    </location>
</feature>
<reference evidence="4" key="1">
    <citation type="submission" date="2022-11" db="UniProtKB">
        <authorList>
            <consortium name="WormBaseParasite"/>
        </authorList>
    </citation>
    <scope>IDENTIFICATION</scope>
</reference>
<sequence length="1109" mass="123347">MAFTVVVLLVMRMFMFVNPQQQLPSSDIDALPSNNSNKDFRSSCELLVQCELAINRSRMAISERCGLSPEFEELFRLSERRFDEFGACVLTEDGPSNGTEAECSESELSSIGTTTPTPESGCWRSLAGLREQCQRLQQCCKTANGCMVNIGTSDATMALRAQHIKINQKTLQCRQTHHPQGPTSSAAVDSSPLSETEIFSPGDTGPSPAGPPAPPVSARLHSVLTASVPPRVIVPTRAKNGKSLPKGRIEQFGETKPPPSVGGRRSSRRLSQYMADHRPIGIFSGTKKKKALNGDKQKTAAAPLRLVGHKLRHTFALPARLNFRRLRLFAARSHRDQHKKQAVQQLMDYHRQIQAVHHKTEAEENDWIFWQRWPRKEGKGIRVASATLTPSVPLLTPNFVPTAATTLPLAITVSPRPSADTVFFSLPTVFPTLMTTETKTETEMKRTKTEDRDKEGLASSSIKPPRKKSARLSQFSARPKKVYRTSMLRLIAHRQPEGFALPSRLDFHRMRLFAARPELARSFASVAQRREHFRRLRNWMDSFGRDQKEGGAKAAKRDRIGLAQIEAELSFSPTSSSPPKTSPPPLPPLIVLSSTPSAAMFPQIWTKPYPRGPNGWGELEAQLSTPEATTPAIGTTATSIGERNSPNPPPRNNEQNGAVVDKANELLPSVTPSAEKAPSLMQTAETNVLFELEKQRKSKTRSEGNHFQKEQQKMELSLLDENSEQYTDEIPTTPTTTTTTPTESTTKGTPPTESTTKRTTPTQRFGGKSRSSGRARSRAHGVVPKHAGEARRERPLPPPNSSTLHSSLDGDNSLLSPLQKGGGYRRKVLLLAHQMKRLGALRKDRKPMLPLGIRRAPPPNKRIGRPPSPGVPPPPQLLVFSQSDSDEMKRISGILERFLEKHLLEKKGWNNSISQPPDQSPLSANHCFLFVACMLQLRSLQSDHCRSLPEAGRPVPGPPRRRFGRCNSRLLPLFERADSARAELERGAEECLEENVRNGTARAKSSCPSELPVQLPLGSNLECPERVALLHQHCKKLGRCCETLESCQNRVGTSGLARRVRLEEEKLAVRSTQCQKQAHEMFRILRDKQRADEELLRVKRRRKMKTLLL</sequence>
<feature type="chain" id="PRO_5037414580" evidence="2">
    <location>
        <begin position="20"/>
        <end position="1109"/>
    </location>
</feature>
<keyword evidence="2" id="KW-0732">Signal</keyword>
<proteinExistence type="predicted"/>